<accession>A0A0C3PF17</accession>
<dbReference type="EMBL" id="KN831962">
    <property type="protein sequence ID" value="KIO06821.1"/>
    <property type="molecule type" value="Genomic_DNA"/>
</dbReference>
<dbReference type="Proteomes" id="UP000054217">
    <property type="component" value="Unassembled WGS sequence"/>
</dbReference>
<proteinExistence type="predicted"/>
<name>A0A0C3PF17_PISTI</name>
<evidence type="ECO:0000313" key="2">
    <source>
        <dbReference type="EMBL" id="KIO06821.1"/>
    </source>
</evidence>
<reference evidence="3" key="2">
    <citation type="submission" date="2015-01" db="EMBL/GenBank/DDBJ databases">
        <title>Evolutionary Origins and Diversification of the Mycorrhizal Mutualists.</title>
        <authorList>
            <consortium name="DOE Joint Genome Institute"/>
            <consortium name="Mycorrhizal Genomics Consortium"/>
            <person name="Kohler A."/>
            <person name="Kuo A."/>
            <person name="Nagy L.G."/>
            <person name="Floudas D."/>
            <person name="Copeland A."/>
            <person name="Barry K.W."/>
            <person name="Cichocki N."/>
            <person name="Veneault-Fourrey C."/>
            <person name="LaButti K."/>
            <person name="Lindquist E.A."/>
            <person name="Lipzen A."/>
            <person name="Lundell T."/>
            <person name="Morin E."/>
            <person name="Murat C."/>
            <person name="Riley R."/>
            <person name="Ohm R."/>
            <person name="Sun H."/>
            <person name="Tunlid A."/>
            <person name="Henrissat B."/>
            <person name="Grigoriev I.V."/>
            <person name="Hibbett D.S."/>
            <person name="Martin F."/>
        </authorList>
    </citation>
    <scope>NUCLEOTIDE SEQUENCE [LARGE SCALE GENOMIC DNA]</scope>
    <source>
        <strain evidence="3">Marx 270</strain>
    </source>
</reference>
<sequence>MPGKDRPGCRILNKYTGPTLRAYPNMDSSPLPPAQPRVISYLSRIPRPRLKRPRKPCLAVRCVKHGMQNVDITEMQDAIDSSTTGGTASPLPDVPPRSAEPTAPPTTPTVWSEISVFRNISRTDPQASGNLRECLPRGDPDGRRYAMGYQDQPVMAIKRSITTQNSYVEDVTPDGCPAFEVVTTSSQCEEG</sequence>
<protein>
    <submittedName>
        <fullName evidence="2">Uncharacterized protein</fullName>
    </submittedName>
</protein>
<dbReference type="AlphaFoldDB" id="A0A0C3PF17"/>
<dbReference type="InParanoid" id="A0A0C3PF17"/>
<dbReference type="HOGENOM" id="CLU_1421939_0_0_1"/>
<reference evidence="2 3" key="1">
    <citation type="submission" date="2014-04" db="EMBL/GenBank/DDBJ databases">
        <authorList>
            <consortium name="DOE Joint Genome Institute"/>
            <person name="Kuo A."/>
            <person name="Kohler A."/>
            <person name="Costa M.D."/>
            <person name="Nagy L.G."/>
            <person name="Floudas D."/>
            <person name="Copeland A."/>
            <person name="Barry K.W."/>
            <person name="Cichocki N."/>
            <person name="Veneault-Fourrey C."/>
            <person name="LaButti K."/>
            <person name="Lindquist E.A."/>
            <person name="Lipzen A."/>
            <person name="Lundell T."/>
            <person name="Morin E."/>
            <person name="Murat C."/>
            <person name="Sun H."/>
            <person name="Tunlid A."/>
            <person name="Henrissat B."/>
            <person name="Grigoriev I.V."/>
            <person name="Hibbett D.S."/>
            <person name="Martin F."/>
            <person name="Nordberg H.P."/>
            <person name="Cantor M.N."/>
            <person name="Hua S.X."/>
        </authorList>
    </citation>
    <scope>NUCLEOTIDE SEQUENCE [LARGE SCALE GENOMIC DNA]</scope>
    <source>
        <strain evidence="2 3">Marx 270</strain>
    </source>
</reference>
<gene>
    <name evidence="2" type="ORF">M404DRAFT_24505</name>
</gene>
<evidence type="ECO:0000313" key="3">
    <source>
        <dbReference type="Proteomes" id="UP000054217"/>
    </source>
</evidence>
<keyword evidence="3" id="KW-1185">Reference proteome</keyword>
<feature type="region of interest" description="Disordered" evidence="1">
    <location>
        <begin position="80"/>
        <end position="108"/>
    </location>
</feature>
<organism evidence="2 3">
    <name type="scientific">Pisolithus tinctorius Marx 270</name>
    <dbReference type="NCBI Taxonomy" id="870435"/>
    <lineage>
        <taxon>Eukaryota</taxon>
        <taxon>Fungi</taxon>
        <taxon>Dikarya</taxon>
        <taxon>Basidiomycota</taxon>
        <taxon>Agaricomycotina</taxon>
        <taxon>Agaricomycetes</taxon>
        <taxon>Agaricomycetidae</taxon>
        <taxon>Boletales</taxon>
        <taxon>Sclerodermatineae</taxon>
        <taxon>Pisolithaceae</taxon>
        <taxon>Pisolithus</taxon>
    </lineage>
</organism>
<evidence type="ECO:0000256" key="1">
    <source>
        <dbReference type="SAM" id="MobiDB-lite"/>
    </source>
</evidence>
<feature type="region of interest" description="Disordered" evidence="1">
    <location>
        <begin position="1"/>
        <end position="35"/>
    </location>
</feature>